<name>A0A0C1E5C5_ASPUT</name>
<protein>
    <submittedName>
        <fullName evidence="1">Uncharacterized protein</fullName>
    </submittedName>
</protein>
<sequence length="177" mass="19467">MSDATEFVFNVAFTVPVNDQPEGPAISLEEFWRGLERGGERPHLFAEYVADTEILPNRKSKNEFQRKLLMADGAVHTAKNVELIQDVRNADNLLTEAITVGSGARSTMVVSRGGHESDGPEALYLTAIYELHVPDVASGSEKAKQIERDYTQLAQGAARTVVATIRKWKLEGGLEEP</sequence>
<organism evidence="1 2">
    <name type="scientific">Aspergillus ustus</name>
    <dbReference type="NCBI Taxonomy" id="40382"/>
    <lineage>
        <taxon>Eukaryota</taxon>
        <taxon>Fungi</taxon>
        <taxon>Dikarya</taxon>
        <taxon>Ascomycota</taxon>
        <taxon>Pezizomycotina</taxon>
        <taxon>Eurotiomycetes</taxon>
        <taxon>Eurotiomycetidae</taxon>
        <taxon>Eurotiales</taxon>
        <taxon>Aspergillaceae</taxon>
        <taxon>Aspergillus</taxon>
        <taxon>Aspergillus subgen. Nidulantes</taxon>
    </lineage>
</organism>
<dbReference type="EMBL" id="JOMC01000195">
    <property type="protein sequence ID" value="KIA75388.1"/>
    <property type="molecule type" value="Genomic_DNA"/>
</dbReference>
<dbReference type="Pfam" id="PF08982">
    <property type="entry name" value="AtaL"/>
    <property type="match status" value="1"/>
</dbReference>
<accession>A0A0C1E5C5</accession>
<dbReference type="Proteomes" id="UP000053475">
    <property type="component" value="Unassembled WGS sequence"/>
</dbReference>
<proteinExistence type="predicted"/>
<comment type="caution">
    <text evidence="1">The sequence shown here is derived from an EMBL/GenBank/DDBJ whole genome shotgun (WGS) entry which is preliminary data.</text>
</comment>
<dbReference type="AlphaFoldDB" id="A0A0C1E5C5"/>
<keyword evidence="2" id="KW-1185">Reference proteome</keyword>
<dbReference type="Gene3D" id="3.30.530.20">
    <property type="match status" value="1"/>
</dbReference>
<gene>
    <name evidence="1" type="ORF">HK57_00107</name>
</gene>
<evidence type="ECO:0000313" key="2">
    <source>
        <dbReference type="Proteomes" id="UP000053475"/>
    </source>
</evidence>
<dbReference type="InterPro" id="IPR023393">
    <property type="entry name" value="START-like_dom_sf"/>
</dbReference>
<dbReference type="SUPFAM" id="SSF55961">
    <property type="entry name" value="Bet v1-like"/>
    <property type="match status" value="1"/>
</dbReference>
<reference evidence="1 2" key="1">
    <citation type="submission" date="2014-11" db="EMBL/GenBank/DDBJ databases">
        <title>Genomics derived discovery of secondary metabolites biosynthetic gene clusters in Aspergillus ustus.</title>
        <authorList>
            <person name="Pi B."/>
            <person name="Dai F."/>
            <person name="Song X."/>
            <person name="Zhu C."/>
            <person name="Li H."/>
            <person name="Yu D."/>
        </authorList>
    </citation>
    <scope>NUCLEOTIDE SEQUENCE [LARGE SCALE GENOMIC DNA]</scope>
    <source>
        <strain evidence="1 2">3.3904</strain>
    </source>
</reference>
<dbReference type="InterPro" id="IPR015075">
    <property type="entry name" value="AtaL"/>
</dbReference>
<evidence type="ECO:0000313" key="1">
    <source>
        <dbReference type="EMBL" id="KIA75388.1"/>
    </source>
</evidence>